<dbReference type="InterPro" id="IPR016377">
    <property type="entry name" value="Sucrose_GGa_phosphorylase-rel"/>
</dbReference>
<reference evidence="6" key="1">
    <citation type="submission" date="2018-08" db="EMBL/GenBank/DDBJ databases">
        <title>Thalassotalea euphylliae genome.</title>
        <authorList>
            <person name="Summers S."/>
            <person name="Rice S.A."/>
            <person name="Freckelton M.L."/>
            <person name="Nedved B.T."/>
            <person name="Hadfield M.G."/>
        </authorList>
    </citation>
    <scope>NUCLEOTIDE SEQUENCE [LARGE SCALE GENOMIC DNA]</scope>
    <source>
        <strain evidence="6">H3</strain>
    </source>
</reference>
<dbReference type="Pfam" id="PF00128">
    <property type="entry name" value="Alpha-amylase"/>
    <property type="match status" value="1"/>
</dbReference>
<comment type="caution">
    <text evidence="5">The sequence shown here is derived from an EMBL/GenBank/DDBJ whole genome shotgun (WGS) entry which is preliminary data.</text>
</comment>
<dbReference type="Proteomes" id="UP000256899">
    <property type="component" value="Unassembled WGS sequence"/>
</dbReference>
<keyword evidence="1" id="KW-0328">Glycosyltransferase</keyword>
<evidence type="ECO:0000256" key="1">
    <source>
        <dbReference type="ARBA" id="ARBA00022676"/>
    </source>
</evidence>
<dbReference type="InterPro" id="IPR013780">
    <property type="entry name" value="Glyco_hydro_b"/>
</dbReference>
<name>A0A3E0U466_9GAMM</name>
<dbReference type="PANTHER" id="PTHR10357">
    <property type="entry name" value="ALPHA-AMYLASE FAMILY MEMBER"/>
    <property type="match status" value="1"/>
</dbReference>
<evidence type="ECO:0000313" key="6">
    <source>
        <dbReference type="Proteomes" id="UP000256899"/>
    </source>
</evidence>
<feature type="binding site" evidence="3">
    <location>
        <position position="149"/>
    </location>
    <ligand>
        <name>substrate</name>
    </ligand>
</feature>
<protein>
    <submittedName>
        <fullName evidence="5">Alpha-amylase</fullName>
    </submittedName>
</protein>
<dbReference type="SUPFAM" id="SSF51445">
    <property type="entry name" value="(Trans)glycosidases"/>
    <property type="match status" value="1"/>
</dbReference>
<evidence type="ECO:0000256" key="3">
    <source>
        <dbReference type="PIRSR" id="PIRSR003059-2"/>
    </source>
</evidence>
<dbReference type="Gene3D" id="3.20.20.80">
    <property type="entry name" value="Glycosidases"/>
    <property type="match status" value="1"/>
</dbReference>
<evidence type="ECO:0000313" key="5">
    <source>
        <dbReference type="EMBL" id="REL31530.1"/>
    </source>
</evidence>
<dbReference type="InterPro" id="IPR006047">
    <property type="entry name" value="GH13_cat_dom"/>
</dbReference>
<feature type="domain" description="Glycosyl hydrolase family 13 catalytic" evidence="4">
    <location>
        <begin position="82"/>
        <end position="495"/>
    </location>
</feature>
<dbReference type="Gene3D" id="3.90.400.10">
    <property type="entry name" value="Oligo-1,6-glucosidase, Domain 2"/>
    <property type="match status" value="1"/>
</dbReference>
<dbReference type="InterPro" id="IPR045857">
    <property type="entry name" value="O16G_dom_2"/>
</dbReference>
<feature type="binding site" evidence="3">
    <location>
        <begin position="351"/>
        <end position="352"/>
    </location>
    <ligand>
        <name>substrate</name>
    </ligand>
</feature>
<proteinExistence type="predicted"/>
<gene>
    <name evidence="5" type="ORF">DXX94_12825</name>
</gene>
<evidence type="ECO:0000259" key="4">
    <source>
        <dbReference type="SMART" id="SM00642"/>
    </source>
</evidence>
<dbReference type="GO" id="GO:0016757">
    <property type="term" value="F:glycosyltransferase activity"/>
    <property type="evidence" value="ECO:0007669"/>
    <property type="project" value="UniProtKB-KW"/>
</dbReference>
<dbReference type="EMBL" id="QUOT01000001">
    <property type="protein sequence ID" value="REL31530.1"/>
    <property type="molecule type" value="Genomic_DNA"/>
</dbReference>
<accession>A0A3E0U466</accession>
<dbReference type="AlphaFoldDB" id="A0A3E0U466"/>
<evidence type="ECO:0000256" key="2">
    <source>
        <dbReference type="ARBA" id="ARBA00022679"/>
    </source>
</evidence>
<feature type="binding site" evidence="3">
    <location>
        <position position="458"/>
    </location>
    <ligand>
        <name>substrate</name>
    </ligand>
</feature>
<keyword evidence="6" id="KW-1185">Reference proteome</keyword>
<dbReference type="RefSeq" id="WP_116016440.1">
    <property type="nucleotide sequence ID" value="NZ_QUOT01000001.1"/>
</dbReference>
<dbReference type="PIRSF" id="PIRSF003059">
    <property type="entry name" value="Sucrose_phosphorylase"/>
    <property type="match status" value="1"/>
</dbReference>
<dbReference type="CDD" id="cd11356">
    <property type="entry name" value="AmyAc_Sucrose_phosphorylase-like_1"/>
    <property type="match status" value="1"/>
</dbReference>
<dbReference type="InterPro" id="IPR033746">
    <property type="entry name" value="GGa_phosphorylase"/>
</dbReference>
<keyword evidence="2" id="KW-0808">Transferase</keyword>
<dbReference type="Gene3D" id="2.60.40.1180">
    <property type="entry name" value="Golgi alpha-mannosidase II"/>
    <property type="match status" value="1"/>
</dbReference>
<dbReference type="PANTHER" id="PTHR10357:SF214">
    <property type="entry name" value="GLUCOSYLGLYCERATE PHOSPHORYLASE"/>
    <property type="match status" value="1"/>
</dbReference>
<feature type="binding site" evidence="3">
    <location>
        <position position="111"/>
    </location>
    <ligand>
        <name>substrate</name>
    </ligand>
</feature>
<sequence length="587" mass="66962">MAECTNSTLEVLTNKLTQQLAVIYADVELDISYQSLAFSLIQTMRLSEQDEPPAPYSNHWSEQDVVMITYGDSLLKENEKPLVTLQHFADNYLQDHINSIHILPFFPYSSDDGFSVIDYSSVNEALGDWGDITAIANKKRLMSDLVINHCSSRSLWFDNFVKGEGQGHDYFFTASPHDELSQVVRPRTSQLLRKTETAKGEQYVWCTFSHDQVDLDFRNPEVLSQFVKIIRLYLDNGVRIFRMDAVAFLWKIAGTPSINLPQTHEVVRLLRTLIEHAQPDAVIITETNIPNTQNLTYFGNANEAHCIYNFSLPPLLINTLITGNCLYLKRWLMSMPPAQDGTTYFNFIASHDGIGLRPAEGLLSDQEISLLINTMKNFGGAISWRTSESGEQKAYEMNISLFDALQGTVNGPDKWGMQRFICAHIIMLGLEGIPGIYIHSLLGTRNDYEKLKNTHHNRAINRHRWNYEALEQQLADETNPHANVLKQMLTLIDIRTAQKAFHPNATQFTLHLGLNLFGFWRQSQDRRQSIFCITNVTDQTQELPISELNLIITEHWVDLISGQNFDDLTQAIELAPYQTVWISNRGD</sequence>
<organism evidence="5 6">
    <name type="scientific">Thalassotalea euphylliae</name>
    <dbReference type="NCBI Taxonomy" id="1655234"/>
    <lineage>
        <taxon>Bacteria</taxon>
        <taxon>Pseudomonadati</taxon>
        <taxon>Pseudomonadota</taxon>
        <taxon>Gammaproteobacteria</taxon>
        <taxon>Alteromonadales</taxon>
        <taxon>Colwelliaceae</taxon>
        <taxon>Thalassotalea</taxon>
    </lineage>
</organism>
<feature type="binding site" evidence="3">
    <location>
        <begin position="242"/>
        <end position="244"/>
    </location>
    <ligand>
        <name>substrate</name>
    </ligand>
</feature>
<dbReference type="GO" id="GO:0005975">
    <property type="term" value="P:carbohydrate metabolic process"/>
    <property type="evidence" value="ECO:0007669"/>
    <property type="project" value="InterPro"/>
</dbReference>
<dbReference type="SMART" id="SM00642">
    <property type="entry name" value="Aamy"/>
    <property type="match status" value="1"/>
</dbReference>
<dbReference type="InterPro" id="IPR017853">
    <property type="entry name" value="GH"/>
</dbReference>